<dbReference type="Proteomes" id="UP000608154">
    <property type="component" value="Unassembled WGS sequence"/>
</dbReference>
<evidence type="ECO:0000256" key="7">
    <source>
        <dbReference type="ARBA" id="ARBA00023004"/>
    </source>
</evidence>
<sequence length="428" mass="46084">MADQERNILSTPFVLNGRTLANRMVMGPMAANSPREDGGPSEQTIAFFEARAKGGVGMIIVGGMVGAARGVAECPVASVLQMQDPKHVADFRRMTDAVHRYDVPIVAEIMPGFGVMGVPAADRPNISASARSVTIPEKEFPRGFIVPGGRTTPMAVEATIEQIRAYEQELIETAVLTVESGFDGVEVAAHMSYFLSSFLSARTNWRTDEYGGSAENRARMLVNIVAGIRARVPADFIVGLRITANDYMPDGQGARGFAEIAKLVEAAGLDYVALSCGCYEAMKASAPSVDGDLVDSGDARIFKDLLSVPVLIQGIHDPERAGKAVAEGHGDLVMLARPMLADPDYARKVCENRPEDIAKCVRDNLCMRRMVFGMPVRCEVNPDMGREARKGLPPVNRMLKAPIEKAVLGLTGSPWFMGLVGKVMPKSD</sequence>
<evidence type="ECO:0000256" key="6">
    <source>
        <dbReference type="ARBA" id="ARBA00023002"/>
    </source>
</evidence>
<evidence type="ECO:0000259" key="9">
    <source>
        <dbReference type="Pfam" id="PF00724"/>
    </source>
</evidence>
<dbReference type="EMBL" id="BMHK01000011">
    <property type="protein sequence ID" value="GGC01268.1"/>
    <property type="molecule type" value="Genomic_DNA"/>
</dbReference>
<keyword evidence="3" id="KW-0285">Flavoprotein</keyword>
<comment type="cofactor">
    <cofactor evidence="2">
        <name>[4Fe-4S] cluster</name>
        <dbReference type="ChEBI" id="CHEBI:49883"/>
    </cofactor>
</comment>
<keyword evidence="5" id="KW-0479">Metal-binding</keyword>
<keyword evidence="8" id="KW-0411">Iron-sulfur</keyword>
<dbReference type="RefSeq" id="WP_229736293.1">
    <property type="nucleotide sequence ID" value="NZ_BMHK01000011.1"/>
</dbReference>
<name>A0A916X5K0_9SPHN</name>
<evidence type="ECO:0000313" key="10">
    <source>
        <dbReference type="EMBL" id="GGC01268.1"/>
    </source>
</evidence>
<proteinExistence type="predicted"/>
<gene>
    <name evidence="10" type="ORF">GCM10011494_19780</name>
</gene>
<keyword evidence="4" id="KW-0288">FMN</keyword>
<evidence type="ECO:0000313" key="11">
    <source>
        <dbReference type="Proteomes" id="UP000608154"/>
    </source>
</evidence>
<dbReference type="Gene3D" id="3.20.20.70">
    <property type="entry name" value="Aldolase class I"/>
    <property type="match status" value="1"/>
</dbReference>
<reference evidence="10" key="2">
    <citation type="submission" date="2020-09" db="EMBL/GenBank/DDBJ databases">
        <authorList>
            <person name="Sun Q."/>
            <person name="Zhou Y."/>
        </authorList>
    </citation>
    <scope>NUCLEOTIDE SEQUENCE</scope>
    <source>
        <strain evidence="10">CGMCC 1.15095</strain>
    </source>
</reference>
<dbReference type="Pfam" id="PF00724">
    <property type="entry name" value="Oxidored_FMN"/>
    <property type="match status" value="1"/>
</dbReference>
<dbReference type="PANTHER" id="PTHR42917:SF2">
    <property type="entry name" value="2,4-DIENOYL-COA REDUCTASE [(2E)-ENOYL-COA-PRODUCING]"/>
    <property type="match status" value="1"/>
</dbReference>
<reference evidence="10" key="1">
    <citation type="journal article" date="2014" name="Int. J. Syst. Evol. Microbiol.">
        <title>Complete genome sequence of Corynebacterium casei LMG S-19264T (=DSM 44701T), isolated from a smear-ripened cheese.</title>
        <authorList>
            <consortium name="US DOE Joint Genome Institute (JGI-PGF)"/>
            <person name="Walter F."/>
            <person name="Albersmeier A."/>
            <person name="Kalinowski J."/>
            <person name="Ruckert C."/>
        </authorList>
    </citation>
    <scope>NUCLEOTIDE SEQUENCE</scope>
    <source>
        <strain evidence="10">CGMCC 1.15095</strain>
    </source>
</reference>
<evidence type="ECO:0000256" key="3">
    <source>
        <dbReference type="ARBA" id="ARBA00022630"/>
    </source>
</evidence>
<keyword evidence="6" id="KW-0560">Oxidoreductase</keyword>
<accession>A0A916X5K0</accession>
<evidence type="ECO:0000256" key="5">
    <source>
        <dbReference type="ARBA" id="ARBA00022723"/>
    </source>
</evidence>
<dbReference type="SUPFAM" id="SSF51395">
    <property type="entry name" value="FMN-linked oxidoreductases"/>
    <property type="match status" value="1"/>
</dbReference>
<comment type="caution">
    <text evidence="10">The sequence shown here is derived from an EMBL/GenBank/DDBJ whole genome shotgun (WGS) entry which is preliminary data.</text>
</comment>
<keyword evidence="11" id="KW-1185">Reference proteome</keyword>
<comment type="cofactor">
    <cofactor evidence="1">
        <name>FMN</name>
        <dbReference type="ChEBI" id="CHEBI:58210"/>
    </cofactor>
</comment>
<evidence type="ECO:0000256" key="4">
    <source>
        <dbReference type="ARBA" id="ARBA00022643"/>
    </source>
</evidence>
<feature type="domain" description="NADH:flavin oxidoreductase/NADH oxidase N-terminal" evidence="9">
    <location>
        <begin position="11"/>
        <end position="355"/>
    </location>
</feature>
<dbReference type="AlphaFoldDB" id="A0A916X5K0"/>
<protein>
    <recommendedName>
        <fullName evidence="9">NADH:flavin oxidoreductase/NADH oxidase N-terminal domain-containing protein</fullName>
    </recommendedName>
</protein>
<dbReference type="CDD" id="cd02803">
    <property type="entry name" value="OYE_like_FMN_family"/>
    <property type="match status" value="1"/>
</dbReference>
<evidence type="ECO:0000256" key="1">
    <source>
        <dbReference type="ARBA" id="ARBA00001917"/>
    </source>
</evidence>
<organism evidence="10 11">
    <name type="scientific">Novosphingobium endophyticum</name>
    <dbReference type="NCBI Taxonomy" id="1955250"/>
    <lineage>
        <taxon>Bacteria</taxon>
        <taxon>Pseudomonadati</taxon>
        <taxon>Pseudomonadota</taxon>
        <taxon>Alphaproteobacteria</taxon>
        <taxon>Sphingomonadales</taxon>
        <taxon>Sphingomonadaceae</taxon>
        <taxon>Novosphingobium</taxon>
    </lineage>
</organism>
<dbReference type="GO" id="GO:0051536">
    <property type="term" value="F:iron-sulfur cluster binding"/>
    <property type="evidence" value="ECO:0007669"/>
    <property type="project" value="UniProtKB-KW"/>
</dbReference>
<dbReference type="InterPro" id="IPR013785">
    <property type="entry name" value="Aldolase_TIM"/>
</dbReference>
<dbReference type="InterPro" id="IPR001155">
    <property type="entry name" value="OxRdtase_FMN_N"/>
</dbReference>
<keyword evidence="7" id="KW-0408">Iron</keyword>
<dbReference type="GO" id="GO:0016491">
    <property type="term" value="F:oxidoreductase activity"/>
    <property type="evidence" value="ECO:0007669"/>
    <property type="project" value="UniProtKB-KW"/>
</dbReference>
<dbReference type="InterPro" id="IPR051793">
    <property type="entry name" value="NADH:flavin_oxidoreductase"/>
</dbReference>
<evidence type="ECO:0000256" key="2">
    <source>
        <dbReference type="ARBA" id="ARBA00001966"/>
    </source>
</evidence>
<dbReference type="PANTHER" id="PTHR42917">
    <property type="entry name" value="2,4-DIENOYL-COA REDUCTASE"/>
    <property type="match status" value="1"/>
</dbReference>
<dbReference type="GO" id="GO:0046872">
    <property type="term" value="F:metal ion binding"/>
    <property type="evidence" value="ECO:0007669"/>
    <property type="project" value="UniProtKB-KW"/>
</dbReference>
<evidence type="ECO:0000256" key="8">
    <source>
        <dbReference type="ARBA" id="ARBA00023014"/>
    </source>
</evidence>
<dbReference type="GO" id="GO:0010181">
    <property type="term" value="F:FMN binding"/>
    <property type="evidence" value="ECO:0007669"/>
    <property type="project" value="InterPro"/>
</dbReference>